<reference evidence="4 5" key="1">
    <citation type="submission" date="2020-08" db="EMBL/GenBank/DDBJ databases">
        <title>Genomic Encyclopedia of Type Strains, Phase IV (KMG-IV): sequencing the most valuable type-strain genomes for metagenomic binning, comparative biology and taxonomic classification.</title>
        <authorList>
            <person name="Goeker M."/>
        </authorList>
    </citation>
    <scope>NUCLEOTIDE SEQUENCE [LARGE SCALE GENOMIC DNA]</scope>
    <source>
        <strain evidence="4 5">DSM 23447</strain>
    </source>
</reference>
<dbReference type="SUPFAM" id="SSF54909">
    <property type="entry name" value="Dimeric alpha+beta barrel"/>
    <property type="match status" value="1"/>
</dbReference>
<dbReference type="InterPro" id="IPR011008">
    <property type="entry name" value="Dimeric_a/b-barrel"/>
</dbReference>
<dbReference type="Pfam" id="PF03795">
    <property type="entry name" value="YCII"/>
    <property type="match status" value="1"/>
</dbReference>
<sequence length="103" mass="10689">MNKYMLAYHGGGMPETPEEGAKVMKAWNDWYGSLGDKLADGGAPLGRSMTVGSKGVEEGGGPNPLSGYTLVNADSHEAANEIAKGCPILSDGGTVEVCEILEM</sequence>
<keyword evidence="5" id="KW-1185">Reference proteome</keyword>
<gene>
    <name evidence="4" type="ORF">GGR20_000640</name>
</gene>
<organism evidence="4 5">
    <name type="scientific">Devosia subaequoris</name>
    <dbReference type="NCBI Taxonomy" id="395930"/>
    <lineage>
        <taxon>Bacteria</taxon>
        <taxon>Pseudomonadati</taxon>
        <taxon>Pseudomonadota</taxon>
        <taxon>Alphaproteobacteria</taxon>
        <taxon>Hyphomicrobiales</taxon>
        <taxon>Devosiaceae</taxon>
        <taxon>Devosia</taxon>
    </lineage>
</organism>
<accession>A0A7W6IKQ6</accession>
<evidence type="ECO:0000256" key="2">
    <source>
        <dbReference type="SAM" id="MobiDB-lite"/>
    </source>
</evidence>
<dbReference type="InterPro" id="IPR005545">
    <property type="entry name" value="YCII"/>
</dbReference>
<protein>
    <recommendedName>
        <fullName evidence="3">YCII-related domain-containing protein</fullName>
    </recommendedName>
</protein>
<evidence type="ECO:0000313" key="4">
    <source>
        <dbReference type="EMBL" id="MBB4051022.1"/>
    </source>
</evidence>
<proteinExistence type="inferred from homology"/>
<comment type="caution">
    <text evidence="4">The sequence shown here is derived from an EMBL/GenBank/DDBJ whole genome shotgun (WGS) entry which is preliminary data.</text>
</comment>
<dbReference type="AlphaFoldDB" id="A0A7W6IKQ6"/>
<dbReference type="EMBL" id="JACIEW010000001">
    <property type="protein sequence ID" value="MBB4051022.1"/>
    <property type="molecule type" value="Genomic_DNA"/>
</dbReference>
<comment type="similarity">
    <text evidence="1">Belongs to the YciI family.</text>
</comment>
<evidence type="ECO:0000259" key="3">
    <source>
        <dbReference type="Pfam" id="PF03795"/>
    </source>
</evidence>
<name>A0A7W6IKQ6_9HYPH</name>
<evidence type="ECO:0000256" key="1">
    <source>
        <dbReference type="ARBA" id="ARBA00007689"/>
    </source>
</evidence>
<feature type="domain" description="YCII-related" evidence="3">
    <location>
        <begin position="46"/>
        <end position="103"/>
    </location>
</feature>
<dbReference type="Gene3D" id="3.30.70.1060">
    <property type="entry name" value="Dimeric alpha+beta barrel"/>
    <property type="match status" value="1"/>
</dbReference>
<dbReference type="Proteomes" id="UP000547011">
    <property type="component" value="Unassembled WGS sequence"/>
</dbReference>
<feature type="region of interest" description="Disordered" evidence="2">
    <location>
        <begin position="45"/>
        <end position="65"/>
    </location>
</feature>
<evidence type="ECO:0000313" key="5">
    <source>
        <dbReference type="Proteomes" id="UP000547011"/>
    </source>
</evidence>
<dbReference type="RefSeq" id="WP_183309757.1">
    <property type="nucleotide sequence ID" value="NZ_JACIEW010000001.1"/>
</dbReference>